<dbReference type="AlphaFoldDB" id="A0A1S2Z3B5"/>
<evidence type="ECO:0000256" key="1">
    <source>
        <dbReference type="ARBA" id="ARBA00004123"/>
    </source>
</evidence>
<keyword evidence="4" id="KW-0238">DNA-binding</keyword>
<dbReference type="Pfam" id="PF00249">
    <property type="entry name" value="Myb_DNA-binding"/>
    <property type="match status" value="2"/>
</dbReference>
<dbReference type="Proteomes" id="UP000087171">
    <property type="component" value="Unplaced"/>
</dbReference>
<keyword evidence="6" id="KW-0804">Transcription</keyword>
<feature type="domain" description="HTH myb-type" evidence="10">
    <location>
        <begin position="34"/>
        <end position="86"/>
    </location>
</feature>
<dbReference type="CDD" id="cd00167">
    <property type="entry name" value="SANT"/>
    <property type="match status" value="2"/>
</dbReference>
<dbReference type="InterPro" id="IPR001005">
    <property type="entry name" value="SANT/Myb"/>
</dbReference>
<comment type="subcellular location">
    <subcellularLocation>
        <location evidence="1">Nucleus</location>
    </subcellularLocation>
</comment>
<evidence type="ECO:0000256" key="3">
    <source>
        <dbReference type="ARBA" id="ARBA00023015"/>
    </source>
</evidence>
<dbReference type="GO" id="GO:0003677">
    <property type="term" value="F:DNA binding"/>
    <property type="evidence" value="ECO:0007669"/>
    <property type="project" value="UniProtKB-KW"/>
</dbReference>
<evidence type="ECO:0000256" key="6">
    <source>
        <dbReference type="ARBA" id="ARBA00023163"/>
    </source>
</evidence>
<evidence type="ECO:0000256" key="7">
    <source>
        <dbReference type="ARBA" id="ARBA00023242"/>
    </source>
</evidence>
<dbReference type="KEGG" id="cam:101493616"/>
<feature type="domain" description="Myb-like" evidence="9">
    <location>
        <begin position="87"/>
        <end position="137"/>
    </location>
</feature>
<dbReference type="SMART" id="SM00717">
    <property type="entry name" value="SANT"/>
    <property type="match status" value="2"/>
</dbReference>
<evidence type="ECO:0000313" key="13">
    <source>
        <dbReference type="RefSeq" id="XP_012575292.1"/>
    </source>
</evidence>
<dbReference type="OrthoDB" id="2143914at2759"/>
<dbReference type="GO" id="GO:0009653">
    <property type="term" value="P:anatomical structure morphogenesis"/>
    <property type="evidence" value="ECO:0007669"/>
    <property type="project" value="UniProtKB-ARBA"/>
</dbReference>
<sequence>MMRRMKKEIEDGMLLNDHTEPQLNDEGYEGSVCGVVLKKGPWTSAEDDILVNYVKKNGEGNWNAVQKQTGLLRCGKSCRLRWANHLRPNLKKGAFNAEEELLIAELHSKLGNRWARMAAQLPGRTDNEIKNYWNTRVKRCQRAGLPVYPPGVQQETPRDQSTGGINGDHKLHPDFLQKKSYDDIHDAIFDSLKDNQGILPYVPELCDISAYGNMLNGFDSYQYCSFLPATSNHKILLESTMPFLDSSGNNNRSGFYPFDHIQDNTSDNLTQSFGMQSPLDPGLSSHSSMCYSHSLKNGNSSTSKPFEAVKLELPSLQYSEIDLGSWGTSSTPPLLESIEDFIQSDTPISTLESDCSSPQNSGLLDALLYPAKTLGSSKNNFYDKCSNSSIATPGDRADSSALNMYEPEWEEYADPVPPFGASSILNEFPAVSANRNSLDEQPPVQNFDGNIVKSEYADQIWTPDSENQIMSLLINSRPDFLLASDWYEPASGQLTNQSIATDATSPFLGDHLATDNKHMTAGTSISNHVWEFGSCAWNNMPAVCHMSDLG</sequence>
<dbReference type="GO" id="GO:0040008">
    <property type="term" value="P:regulation of growth"/>
    <property type="evidence" value="ECO:0007669"/>
    <property type="project" value="UniProtKB-ARBA"/>
</dbReference>
<keyword evidence="7" id="KW-0539">Nucleus</keyword>
<reference evidence="12 13" key="1">
    <citation type="submission" date="2025-04" db="UniProtKB">
        <authorList>
            <consortium name="RefSeq"/>
        </authorList>
    </citation>
    <scope>IDENTIFICATION</scope>
    <source>
        <tissue evidence="12 13">Etiolated seedlings</tissue>
    </source>
</reference>
<keyword evidence="11" id="KW-1185">Reference proteome</keyword>
<dbReference type="InterPro" id="IPR009057">
    <property type="entry name" value="Homeodomain-like_sf"/>
</dbReference>
<feature type="domain" description="Myb-like" evidence="9">
    <location>
        <begin position="37"/>
        <end position="86"/>
    </location>
</feature>
<dbReference type="GO" id="GO:0005634">
    <property type="term" value="C:nucleus"/>
    <property type="evidence" value="ECO:0007669"/>
    <property type="project" value="UniProtKB-SubCell"/>
</dbReference>
<feature type="domain" description="HTH myb-type" evidence="10">
    <location>
        <begin position="87"/>
        <end position="141"/>
    </location>
</feature>
<dbReference type="PANTHER" id="PTHR47995:SF18">
    <property type="entry name" value="TRANSCRIPTION FACTOR MYB65"/>
    <property type="match status" value="1"/>
</dbReference>
<dbReference type="GeneID" id="101493616"/>
<dbReference type="PANTHER" id="PTHR47995">
    <property type="entry name" value="TRANSCRIPTION FACTOR MYB33-RELATED"/>
    <property type="match status" value="1"/>
</dbReference>
<evidence type="ECO:0000256" key="8">
    <source>
        <dbReference type="SAM" id="MobiDB-lite"/>
    </source>
</evidence>
<dbReference type="FunFam" id="1.10.10.60:FF:000119">
    <property type="entry name" value="Transcription factor GAMYB"/>
    <property type="match status" value="1"/>
</dbReference>
<dbReference type="eggNOG" id="KOG0048">
    <property type="taxonomic scope" value="Eukaryota"/>
</dbReference>
<dbReference type="InterPro" id="IPR017930">
    <property type="entry name" value="Myb_dom"/>
</dbReference>
<dbReference type="SUPFAM" id="SSF46689">
    <property type="entry name" value="Homeodomain-like"/>
    <property type="match status" value="1"/>
</dbReference>
<dbReference type="Gene3D" id="1.10.10.60">
    <property type="entry name" value="Homeodomain-like"/>
    <property type="match status" value="2"/>
</dbReference>
<dbReference type="FunFam" id="1.10.10.60:FF:000001">
    <property type="entry name" value="MYB-related transcription factor"/>
    <property type="match status" value="1"/>
</dbReference>
<feature type="compositionally biased region" description="Polar residues" evidence="8">
    <location>
        <begin position="153"/>
        <end position="163"/>
    </location>
</feature>
<dbReference type="PROSITE" id="PS51294">
    <property type="entry name" value="HTH_MYB"/>
    <property type="match status" value="2"/>
</dbReference>
<evidence type="ECO:0000313" key="11">
    <source>
        <dbReference type="Proteomes" id="UP000087171"/>
    </source>
</evidence>
<evidence type="ECO:0000256" key="4">
    <source>
        <dbReference type="ARBA" id="ARBA00023125"/>
    </source>
</evidence>
<evidence type="ECO:0000259" key="10">
    <source>
        <dbReference type="PROSITE" id="PS51294"/>
    </source>
</evidence>
<evidence type="ECO:0000259" key="9">
    <source>
        <dbReference type="PROSITE" id="PS50090"/>
    </source>
</evidence>
<dbReference type="RefSeq" id="XP_004514307.1">
    <property type="nucleotide sequence ID" value="XM_004514250.3"/>
</dbReference>
<keyword evidence="2" id="KW-0677">Repeat</keyword>
<dbReference type="RefSeq" id="XP_073219941.1">
    <property type="nucleotide sequence ID" value="XM_073363840.1"/>
</dbReference>
<dbReference type="GO" id="GO:0045893">
    <property type="term" value="P:positive regulation of DNA-templated transcription"/>
    <property type="evidence" value="ECO:0007669"/>
    <property type="project" value="UniProtKB-ARBA"/>
</dbReference>
<evidence type="ECO:0000256" key="5">
    <source>
        <dbReference type="ARBA" id="ARBA00023159"/>
    </source>
</evidence>
<keyword evidence="5" id="KW-0010">Activator</keyword>
<dbReference type="PaxDb" id="3827-XP_004514304.1"/>
<organism evidence="11 12">
    <name type="scientific">Cicer arietinum</name>
    <name type="common">Chickpea</name>
    <name type="synonym">Garbanzo</name>
    <dbReference type="NCBI Taxonomy" id="3827"/>
    <lineage>
        <taxon>Eukaryota</taxon>
        <taxon>Viridiplantae</taxon>
        <taxon>Streptophyta</taxon>
        <taxon>Embryophyta</taxon>
        <taxon>Tracheophyta</taxon>
        <taxon>Spermatophyta</taxon>
        <taxon>Magnoliopsida</taxon>
        <taxon>eudicotyledons</taxon>
        <taxon>Gunneridae</taxon>
        <taxon>Pentapetalae</taxon>
        <taxon>rosids</taxon>
        <taxon>fabids</taxon>
        <taxon>Fabales</taxon>
        <taxon>Fabaceae</taxon>
        <taxon>Papilionoideae</taxon>
        <taxon>50 kb inversion clade</taxon>
        <taxon>NPAAA clade</taxon>
        <taxon>Hologalegina</taxon>
        <taxon>IRL clade</taxon>
        <taxon>Cicereae</taxon>
        <taxon>Cicer</taxon>
    </lineage>
</organism>
<proteinExistence type="predicted"/>
<feature type="region of interest" description="Disordered" evidence="8">
    <location>
        <begin position="146"/>
        <end position="165"/>
    </location>
</feature>
<dbReference type="GO" id="GO:0048235">
    <property type="term" value="P:pollen sperm cell differentiation"/>
    <property type="evidence" value="ECO:0007669"/>
    <property type="project" value="UniProtKB-ARBA"/>
</dbReference>
<protein>
    <submittedName>
        <fullName evidence="12 13">Transcription factor MYB33-like</fullName>
    </submittedName>
</protein>
<keyword evidence="3" id="KW-0805">Transcription regulation</keyword>
<name>A0A1S2Z3B5_CICAR</name>
<evidence type="ECO:0000313" key="12">
    <source>
        <dbReference type="RefSeq" id="XP_004514307.1"/>
    </source>
</evidence>
<dbReference type="PROSITE" id="PS50090">
    <property type="entry name" value="MYB_LIKE"/>
    <property type="match status" value="2"/>
</dbReference>
<evidence type="ECO:0000256" key="2">
    <source>
        <dbReference type="ARBA" id="ARBA00022737"/>
    </source>
</evidence>
<gene>
    <name evidence="12 13" type="primary">LOC101493616</name>
</gene>
<accession>A0A1S2Z3B5</accession>
<dbReference type="RefSeq" id="XP_012575292.1">
    <property type="nucleotide sequence ID" value="XM_012719838.2"/>
</dbReference>